<feature type="transmembrane region" description="Helical" evidence="2">
    <location>
        <begin position="75"/>
        <end position="98"/>
    </location>
</feature>
<dbReference type="AlphaFoldDB" id="A0A1H9LGF2"/>
<feature type="transmembrane region" description="Helical" evidence="2">
    <location>
        <begin position="35"/>
        <end position="55"/>
    </location>
</feature>
<keyword evidence="2" id="KW-0472">Membrane</keyword>
<reference evidence="3 4" key="1">
    <citation type="submission" date="2016-10" db="EMBL/GenBank/DDBJ databases">
        <authorList>
            <person name="de Groot N.N."/>
        </authorList>
    </citation>
    <scope>NUCLEOTIDE SEQUENCE [LARGE SCALE GENOMIC DNA]</scope>
    <source>
        <strain evidence="3 4">DSM 22007</strain>
    </source>
</reference>
<evidence type="ECO:0000313" key="3">
    <source>
        <dbReference type="EMBL" id="SER10013.1"/>
    </source>
</evidence>
<name>A0A1H9LGF2_9RHOB</name>
<keyword evidence="1" id="KW-0175">Coiled coil</keyword>
<feature type="transmembrane region" description="Helical" evidence="2">
    <location>
        <begin position="6"/>
        <end position="23"/>
    </location>
</feature>
<accession>A0A1H9LGF2</accession>
<protein>
    <submittedName>
        <fullName evidence="3">Uncharacterized protein</fullName>
    </submittedName>
</protein>
<dbReference type="EMBL" id="FOEP01000028">
    <property type="protein sequence ID" value="SER10013.1"/>
    <property type="molecule type" value="Genomic_DNA"/>
</dbReference>
<keyword evidence="2" id="KW-1133">Transmembrane helix</keyword>
<dbReference type="Proteomes" id="UP000198634">
    <property type="component" value="Unassembled WGS sequence"/>
</dbReference>
<evidence type="ECO:0000256" key="2">
    <source>
        <dbReference type="SAM" id="Phobius"/>
    </source>
</evidence>
<organism evidence="3 4">
    <name type="scientific">Thalassovita taeanensis</name>
    <dbReference type="NCBI Taxonomy" id="657014"/>
    <lineage>
        <taxon>Bacteria</taxon>
        <taxon>Pseudomonadati</taxon>
        <taxon>Pseudomonadota</taxon>
        <taxon>Alphaproteobacteria</taxon>
        <taxon>Rhodobacterales</taxon>
        <taxon>Roseobacteraceae</taxon>
        <taxon>Thalassovita</taxon>
    </lineage>
</organism>
<evidence type="ECO:0000256" key="1">
    <source>
        <dbReference type="SAM" id="Coils"/>
    </source>
</evidence>
<dbReference type="STRING" id="657014.SAMN04488092_1284"/>
<proteinExistence type="predicted"/>
<feature type="coiled-coil region" evidence="1">
    <location>
        <begin position="275"/>
        <end position="331"/>
    </location>
</feature>
<keyword evidence="4" id="KW-1185">Reference proteome</keyword>
<feature type="transmembrane region" description="Helical" evidence="2">
    <location>
        <begin position="105"/>
        <end position="123"/>
    </location>
</feature>
<gene>
    <name evidence="3" type="ORF">SAMN04488092_1284</name>
</gene>
<sequence length="495" mass="55158">MAVRFILSLLIIPSLILALYWWIRGRKVLPVTALAMALFVAAVVLPSALVNYFLFREFINSYIFSVTDAFGLPSNLAAAASVVLVPLALIVLGLVLSLRKNRRTIGLAILIPTLSLYYVLLWYGTRNDLVTADGSPLRCYTINADGVRFFERAQVDPRTGESCIWVNEENIRYVSAIDARLRSGEPTRRVDPNVDPNFVFFAPGTHQAAPLVWYVETTSAYEFFDAPGVHPTTGRELLPVTPAVVESWLARRRADEVAAEDARRVETERQRLAAENEVRRRAETLRAERERQQLEEQRRQELARERQQQAAREAEERQLALERELEAAERDRLQRIVQIVRPNSGDVRVYLVSRLSASASADSAAADVALRNELQAAMEGIGSISGLATEFVSEGYFAAIWSGDLSFLQTSRLFSQVPEMWLIEASERCAANAVSAALRRCDIGATLQRYSEDGLVGTHEAHAVGAGVTDAEAIRQASSQLARRIRQIADERSTQ</sequence>
<keyword evidence="2" id="KW-0812">Transmembrane</keyword>
<evidence type="ECO:0000313" key="4">
    <source>
        <dbReference type="Proteomes" id="UP000198634"/>
    </source>
</evidence>